<keyword evidence="3" id="KW-1185">Reference proteome</keyword>
<proteinExistence type="predicted"/>
<name>A0ABP7HIX6_9PSEU</name>
<evidence type="ECO:0000256" key="1">
    <source>
        <dbReference type="SAM" id="MobiDB-lite"/>
    </source>
</evidence>
<evidence type="ECO:0000313" key="2">
    <source>
        <dbReference type="EMBL" id="GAA3793352.1"/>
    </source>
</evidence>
<dbReference type="RefSeq" id="WP_237338486.1">
    <property type="nucleotide sequence ID" value="NZ_BAABCM010000001.1"/>
</dbReference>
<comment type="caution">
    <text evidence="2">The sequence shown here is derived from an EMBL/GenBank/DDBJ whole genome shotgun (WGS) entry which is preliminary data.</text>
</comment>
<reference evidence="3" key="1">
    <citation type="journal article" date="2019" name="Int. J. Syst. Evol. Microbiol.">
        <title>The Global Catalogue of Microorganisms (GCM) 10K type strain sequencing project: providing services to taxonomists for standard genome sequencing and annotation.</title>
        <authorList>
            <consortium name="The Broad Institute Genomics Platform"/>
            <consortium name="The Broad Institute Genome Sequencing Center for Infectious Disease"/>
            <person name="Wu L."/>
            <person name="Ma J."/>
        </authorList>
    </citation>
    <scope>NUCLEOTIDE SEQUENCE [LARGE SCALE GENOMIC DNA]</scope>
    <source>
        <strain evidence="3">JCM 17017</strain>
    </source>
</reference>
<dbReference type="Proteomes" id="UP001501624">
    <property type="component" value="Unassembled WGS sequence"/>
</dbReference>
<sequence length="106" mass="11823">MDEALAETIGTPRDQGISDLRAHTLFLGAISSKVLPLDKVEVIITDSGIDKSLRERLVAEVSVIVQERRHDDAGGRPRRGRSSTFRPVRATLAAGRPRSRRERPRR</sequence>
<evidence type="ECO:0000313" key="3">
    <source>
        <dbReference type="Proteomes" id="UP001501624"/>
    </source>
</evidence>
<gene>
    <name evidence="2" type="ORF">GCM10022380_07610</name>
</gene>
<accession>A0ABP7HIX6</accession>
<feature type="compositionally biased region" description="Basic residues" evidence="1">
    <location>
        <begin position="97"/>
        <end position="106"/>
    </location>
</feature>
<feature type="region of interest" description="Disordered" evidence="1">
    <location>
        <begin position="69"/>
        <end position="106"/>
    </location>
</feature>
<organism evidence="2 3">
    <name type="scientific">Amycolatopsis tucumanensis</name>
    <dbReference type="NCBI Taxonomy" id="401106"/>
    <lineage>
        <taxon>Bacteria</taxon>
        <taxon>Bacillati</taxon>
        <taxon>Actinomycetota</taxon>
        <taxon>Actinomycetes</taxon>
        <taxon>Pseudonocardiales</taxon>
        <taxon>Pseudonocardiaceae</taxon>
        <taxon>Amycolatopsis</taxon>
    </lineage>
</organism>
<dbReference type="EMBL" id="BAABCM010000001">
    <property type="protein sequence ID" value="GAA3793352.1"/>
    <property type="molecule type" value="Genomic_DNA"/>
</dbReference>
<protein>
    <submittedName>
        <fullName evidence="2">Uncharacterized protein</fullName>
    </submittedName>
</protein>